<dbReference type="Pfam" id="PF13426">
    <property type="entry name" value="PAS_9"/>
    <property type="match status" value="1"/>
</dbReference>
<dbReference type="PROSITE" id="PS50045">
    <property type="entry name" value="SIGMA54_INTERACT_4"/>
    <property type="match status" value="1"/>
</dbReference>
<dbReference type="GO" id="GO:0003677">
    <property type="term" value="F:DNA binding"/>
    <property type="evidence" value="ECO:0007669"/>
    <property type="project" value="UniProtKB-KW"/>
</dbReference>
<dbReference type="GO" id="GO:0005524">
    <property type="term" value="F:ATP binding"/>
    <property type="evidence" value="ECO:0007669"/>
    <property type="project" value="UniProtKB-KW"/>
</dbReference>
<dbReference type="AlphaFoldDB" id="A0A6N3F0L8"/>
<keyword evidence="10" id="KW-0560">Oxidoreductase</keyword>
<proteinExistence type="predicted"/>
<name>A0A6N3F0L8_EUBLI</name>
<evidence type="ECO:0000256" key="7">
    <source>
        <dbReference type="ARBA" id="ARBA00029500"/>
    </source>
</evidence>
<dbReference type="Gene3D" id="3.40.50.300">
    <property type="entry name" value="P-loop containing nucleotide triphosphate hydrolases"/>
    <property type="match status" value="1"/>
</dbReference>
<dbReference type="NCBIfam" id="TIGR00229">
    <property type="entry name" value="sensory_box"/>
    <property type="match status" value="1"/>
</dbReference>
<dbReference type="PROSITE" id="PS00676">
    <property type="entry name" value="SIGMA54_INTERACT_2"/>
    <property type="match status" value="1"/>
</dbReference>
<evidence type="ECO:0000259" key="9">
    <source>
        <dbReference type="PROSITE" id="PS50112"/>
    </source>
</evidence>
<dbReference type="EMBL" id="CACRTR010000012">
    <property type="protein sequence ID" value="VYU45637.1"/>
    <property type="molecule type" value="Genomic_DNA"/>
</dbReference>
<dbReference type="GO" id="GO:0006355">
    <property type="term" value="P:regulation of DNA-templated transcription"/>
    <property type="evidence" value="ECO:0007669"/>
    <property type="project" value="InterPro"/>
</dbReference>
<evidence type="ECO:0000256" key="1">
    <source>
        <dbReference type="ARBA" id="ARBA00022741"/>
    </source>
</evidence>
<dbReference type="Gene3D" id="3.30.450.20">
    <property type="entry name" value="PAS domain"/>
    <property type="match status" value="1"/>
</dbReference>
<keyword evidence="3" id="KW-0067">ATP-binding</keyword>
<dbReference type="InterPro" id="IPR030828">
    <property type="entry name" value="HTH_TyrR"/>
</dbReference>
<dbReference type="Pfam" id="PF00158">
    <property type="entry name" value="Sigma54_activat"/>
    <property type="match status" value="1"/>
</dbReference>
<keyword evidence="4" id="KW-0805">Transcription regulation</keyword>
<keyword evidence="5" id="KW-0238">DNA-binding</keyword>
<dbReference type="GO" id="GO:0016491">
    <property type="term" value="F:oxidoreductase activity"/>
    <property type="evidence" value="ECO:0007669"/>
    <property type="project" value="UniProtKB-KW"/>
</dbReference>
<dbReference type="RefSeq" id="WP_013379226.1">
    <property type="nucleotide sequence ID" value="NC_014624.2"/>
</dbReference>
<dbReference type="Gene3D" id="1.10.8.60">
    <property type="match status" value="1"/>
</dbReference>
<dbReference type="PROSITE" id="PS00675">
    <property type="entry name" value="SIGMA54_INTERACT_1"/>
    <property type="match status" value="1"/>
</dbReference>
<dbReference type="CDD" id="cd00130">
    <property type="entry name" value="PAS"/>
    <property type="match status" value="1"/>
</dbReference>
<keyword evidence="1" id="KW-0547">Nucleotide-binding</keyword>
<dbReference type="SMART" id="SM00382">
    <property type="entry name" value="AAA"/>
    <property type="match status" value="1"/>
</dbReference>
<evidence type="ECO:0000313" key="10">
    <source>
        <dbReference type="EMBL" id="VYU45637.1"/>
    </source>
</evidence>
<sequence length="469" mass="53554">MRNLITIDKIEHTPEYEAYLRQLPQELLLKIVENAFAEIFVNDKDGRVVYVNPSSMRYHGLQPEELVGKASSEIKRGIWEPHSFAEVMEKKCPIVTENMYYITHKSLMSVNIPVFDADGEIELVISTAMDYVTRTDLSYRTSEKSIVSSDSDFSDEVIGSGEAFKACLKKLEKAVNVDLNVLILGESGTGKSFLAETLHRHSLRRDKPFFAINCAAIPENLLESELFGYVPGAFTGADPKGRTGLIKNADGGTLFLDEIGELSLPLQAKILDVLENKRYIPVGGNAFQHVDVRITAATNQNLIELIKQKKFRSDLYWRLNIIKVTIPPLRERKEDIILLANYFLKKNNQKYGTSKLFDKKMMYLISDYDWPGNIRQLKNAIERLVVYSEHMILEEELFWEYLREEGEVPAGPSAQKTYNLEEIKRDLVNEVYTKYKSSRKLAEVIGVSQSTANRLIQKYIRGEGEEMEN</sequence>
<evidence type="ECO:0000256" key="6">
    <source>
        <dbReference type="ARBA" id="ARBA00023163"/>
    </source>
</evidence>
<evidence type="ECO:0000256" key="4">
    <source>
        <dbReference type="ARBA" id="ARBA00023015"/>
    </source>
</evidence>
<evidence type="ECO:0000259" key="8">
    <source>
        <dbReference type="PROSITE" id="PS50045"/>
    </source>
</evidence>
<evidence type="ECO:0000256" key="2">
    <source>
        <dbReference type="ARBA" id="ARBA00022797"/>
    </source>
</evidence>
<dbReference type="InterPro" id="IPR027417">
    <property type="entry name" value="P-loop_NTPase"/>
</dbReference>
<dbReference type="InterPro" id="IPR003593">
    <property type="entry name" value="AAA+_ATPase"/>
</dbReference>
<dbReference type="InterPro" id="IPR002078">
    <property type="entry name" value="Sigma_54_int"/>
</dbReference>
<dbReference type="Pfam" id="PF18024">
    <property type="entry name" value="HTH_50"/>
    <property type="match status" value="1"/>
</dbReference>
<reference evidence="10" key="1">
    <citation type="submission" date="2019-11" db="EMBL/GenBank/DDBJ databases">
        <authorList>
            <person name="Feng L."/>
        </authorList>
    </citation>
    <scope>NUCLEOTIDE SEQUENCE</scope>
    <source>
        <strain evidence="10">ElimosumLFYP34</strain>
    </source>
</reference>
<feature type="domain" description="PAS" evidence="9">
    <location>
        <begin position="24"/>
        <end position="69"/>
    </location>
</feature>
<organism evidence="10">
    <name type="scientific">Eubacterium limosum</name>
    <dbReference type="NCBI Taxonomy" id="1736"/>
    <lineage>
        <taxon>Bacteria</taxon>
        <taxon>Bacillati</taxon>
        <taxon>Bacillota</taxon>
        <taxon>Clostridia</taxon>
        <taxon>Eubacteriales</taxon>
        <taxon>Eubacteriaceae</taxon>
        <taxon>Eubacterium</taxon>
    </lineage>
</organism>
<dbReference type="PROSITE" id="PS50112">
    <property type="entry name" value="PAS"/>
    <property type="match status" value="1"/>
</dbReference>
<dbReference type="InterPro" id="IPR025943">
    <property type="entry name" value="Sigma_54_int_dom_ATP-bd_2"/>
</dbReference>
<dbReference type="SUPFAM" id="SSF52540">
    <property type="entry name" value="P-loop containing nucleoside triphosphate hydrolases"/>
    <property type="match status" value="1"/>
</dbReference>
<keyword evidence="6" id="KW-0804">Transcription</keyword>
<dbReference type="PANTHER" id="PTHR32071">
    <property type="entry name" value="TRANSCRIPTIONAL REGULATORY PROTEIN"/>
    <property type="match status" value="1"/>
</dbReference>
<dbReference type="InterPro" id="IPR025662">
    <property type="entry name" value="Sigma_54_int_dom_ATP-bd_1"/>
</dbReference>
<evidence type="ECO:0000256" key="3">
    <source>
        <dbReference type="ARBA" id="ARBA00022840"/>
    </source>
</evidence>
<dbReference type="PROSITE" id="PS00688">
    <property type="entry name" value="SIGMA54_INTERACT_3"/>
    <property type="match status" value="1"/>
</dbReference>
<dbReference type="Gene3D" id="1.10.10.60">
    <property type="entry name" value="Homeodomain-like"/>
    <property type="match status" value="1"/>
</dbReference>
<dbReference type="InterPro" id="IPR035965">
    <property type="entry name" value="PAS-like_dom_sf"/>
</dbReference>
<keyword evidence="2" id="KW-0058">Aromatic hydrocarbons catabolism</keyword>
<dbReference type="InterPro" id="IPR025944">
    <property type="entry name" value="Sigma_54_int_dom_CS"/>
</dbReference>
<dbReference type="CDD" id="cd00009">
    <property type="entry name" value="AAA"/>
    <property type="match status" value="1"/>
</dbReference>
<accession>A0A6N3F0L8</accession>
<dbReference type="SUPFAM" id="SSF55785">
    <property type="entry name" value="PYP-like sensor domain (PAS domain)"/>
    <property type="match status" value="1"/>
</dbReference>
<protein>
    <recommendedName>
        <fullName evidence="7">HTH-type transcriptional regulatory protein TyrR</fullName>
    </recommendedName>
</protein>
<dbReference type="InterPro" id="IPR000014">
    <property type="entry name" value="PAS"/>
</dbReference>
<evidence type="ECO:0000256" key="5">
    <source>
        <dbReference type="ARBA" id="ARBA00023125"/>
    </source>
</evidence>
<gene>
    <name evidence="10" type="ORF">ELLFYP34_00214</name>
</gene>
<dbReference type="InterPro" id="IPR058031">
    <property type="entry name" value="AAA_lid_NorR"/>
</dbReference>
<dbReference type="FunFam" id="3.40.50.300:FF:000006">
    <property type="entry name" value="DNA-binding transcriptional regulator NtrC"/>
    <property type="match status" value="1"/>
</dbReference>
<feature type="domain" description="Sigma-54 factor interaction" evidence="8">
    <location>
        <begin position="157"/>
        <end position="386"/>
    </location>
</feature>
<dbReference type="Pfam" id="PF25601">
    <property type="entry name" value="AAA_lid_14"/>
    <property type="match status" value="1"/>
</dbReference>